<keyword evidence="3" id="KW-1185">Reference proteome</keyword>
<feature type="compositionally biased region" description="Low complexity" evidence="1">
    <location>
        <begin position="11"/>
        <end position="22"/>
    </location>
</feature>
<protein>
    <submittedName>
        <fullName evidence="2">Uncharacterized protein</fullName>
    </submittedName>
</protein>
<reference evidence="2" key="1">
    <citation type="submission" date="2023-06" db="EMBL/GenBank/DDBJ databases">
        <title>Genome-scale phylogeny and comparative genomics of the fungal order Sordariales.</title>
        <authorList>
            <consortium name="Lawrence Berkeley National Laboratory"/>
            <person name="Hensen N."/>
            <person name="Bonometti L."/>
            <person name="Westerberg I."/>
            <person name="Brannstrom I.O."/>
            <person name="Guillou S."/>
            <person name="Cros-Aarteil S."/>
            <person name="Calhoun S."/>
            <person name="Haridas S."/>
            <person name="Kuo A."/>
            <person name="Mondo S."/>
            <person name="Pangilinan J."/>
            <person name="Riley R."/>
            <person name="LaButti K."/>
            <person name="Andreopoulos B."/>
            <person name="Lipzen A."/>
            <person name="Chen C."/>
            <person name="Yanf M."/>
            <person name="Daum C."/>
            <person name="Ng V."/>
            <person name="Clum A."/>
            <person name="Steindorff A."/>
            <person name="Ohm R."/>
            <person name="Martin F."/>
            <person name="Silar P."/>
            <person name="Natvig D."/>
            <person name="Lalanne C."/>
            <person name="Gautier V."/>
            <person name="Ament-velasquez S.L."/>
            <person name="Kruys A."/>
            <person name="Hutchinson M.I."/>
            <person name="Powell A.J."/>
            <person name="Barry K."/>
            <person name="Miller A.N."/>
            <person name="Grigoriev I.V."/>
            <person name="Debuchy R."/>
            <person name="Gladieux P."/>
            <person name="Thoren M.H."/>
            <person name="Johannesson H."/>
        </authorList>
    </citation>
    <scope>NUCLEOTIDE SEQUENCE</scope>
    <source>
        <strain evidence="2">SMH3391-2</strain>
    </source>
</reference>
<name>A0AA39XCB0_9PEZI</name>
<evidence type="ECO:0000313" key="3">
    <source>
        <dbReference type="Proteomes" id="UP001174934"/>
    </source>
</evidence>
<evidence type="ECO:0000313" key="2">
    <source>
        <dbReference type="EMBL" id="KAK0631090.1"/>
    </source>
</evidence>
<dbReference type="EMBL" id="JAULSR010000002">
    <property type="protein sequence ID" value="KAK0631090.1"/>
    <property type="molecule type" value="Genomic_DNA"/>
</dbReference>
<feature type="region of interest" description="Disordered" evidence="1">
    <location>
        <begin position="1"/>
        <end position="22"/>
    </location>
</feature>
<feature type="compositionally biased region" description="Polar residues" evidence="1">
    <location>
        <begin position="1"/>
        <end position="10"/>
    </location>
</feature>
<comment type="caution">
    <text evidence="2">The sequence shown here is derived from an EMBL/GenBank/DDBJ whole genome shotgun (WGS) entry which is preliminary data.</text>
</comment>
<proteinExistence type="predicted"/>
<gene>
    <name evidence="2" type="ORF">B0T17DRAFT_507509</name>
</gene>
<accession>A0AA39XCB0</accession>
<organism evidence="2 3">
    <name type="scientific">Bombardia bombarda</name>
    <dbReference type="NCBI Taxonomy" id="252184"/>
    <lineage>
        <taxon>Eukaryota</taxon>
        <taxon>Fungi</taxon>
        <taxon>Dikarya</taxon>
        <taxon>Ascomycota</taxon>
        <taxon>Pezizomycotina</taxon>
        <taxon>Sordariomycetes</taxon>
        <taxon>Sordariomycetidae</taxon>
        <taxon>Sordariales</taxon>
        <taxon>Lasiosphaeriaceae</taxon>
        <taxon>Bombardia</taxon>
    </lineage>
</organism>
<dbReference type="AlphaFoldDB" id="A0AA39XCB0"/>
<dbReference type="Proteomes" id="UP001174934">
    <property type="component" value="Unassembled WGS sequence"/>
</dbReference>
<sequence>MSISHLSSAISPRSWSKGSSPSMSTTCLSANSAIQPTGSASSVSSAVTGSPKVNITLYFNDGGVDFIYDDSPQLGDNDDDTKAYFATPANPPPPCTFATAWSSFVDSPIYKRNAFTRLGEGFLNGGYKGDTSWKKMMDELLREEMFMRNVGSDLFTSRWKAWLLETAPSSRKIEVWRMQRRVAVLRHRVKMATKEGKSTKTANYLSATETGETVHFSIWTEQLRKESLPKGLLCRKMWDEDNNLVWRNTCSPRWTVDIFSAVRAEESAVVRLDVFRTWLRQQQQEERGMSVKRKGGKKRGYDKIVPDAVILDLYVREFARSNKWFPGMPYFTFHPKKHSRRAARVWLS</sequence>
<evidence type="ECO:0000256" key="1">
    <source>
        <dbReference type="SAM" id="MobiDB-lite"/>
    </source>
</evidence>